<protein>
    <recommendedName>
        <fullName evidence="2">Exostosin GT47 domain-containing protein</fullName>
    </recommendedName>
</protein>
<comment type="caution">
    <text evidence="3">The sequence shown here is derived from an EMBL/GenBank/DDBJ whole genome shotgun (WGS) entry which is preliminary data.</text>
</comment>
<comment type="similarity">
    <text evidence="1">Belongs to the glycosyltransferase 47 family.</text>
</comment>
<reference evidence="3" key="1">
    <citation type="submission" date="2022-03" db="EMBL/GenBank/DDBJ databases">
        <authorList>
            <person name="Martin C."/>
        </authorList>
    </citation>
    <scope>NUCLEOTIDE SEQUENCE</scope>
</reference>
<evidence type="ECO:0000256" key="1">
    <source>
        <dbReference type="ARBA" id="ARBA00010271"/>
    </source>
</evidence>
<organism evidence="3 4">
    <name type="scientific">Owenia fusiformis</name>
    <name type="common">Polychaete worm</name>
    <dbReference type="NCBI Taxonomy" id="6347"/>
    <lineage>
        <taxon>Eukaryota</taxon>
        <taxon>Metazoa</taxon>
        <taxon>Spiralia</taxon>
        <taxon>Lophotrochozoa</taxon>
        <taxon>Annelida</taxon>
        <taxon>Polychaeta</taxon>
        <taxon>Sedentaria</taxon>
        <taxon>Canalipalpata</taxon>
        <taxon>Sabellida</taxon>
        <taxon>Oweniida</taxon>
        <taxon>Oweniidae</taxon>
        <taxon>Owenia</taxon>
    </lineage>
</organism>
<keyword evidence="4" id="KW-1185">Reference proteome</keyword>
<dbReference type="GO" id="GO:0015012">
    <property type="term" value="P:heparan sulfate proteoglycan biosynthetic process"/>
    <property type="evidence" value="ECO:0007669"/>
    <property type="project" value="UniProtKB-ARBA"/>
</dbReference>
<accession>A0A8J1UJ06</accession>
<feature type="non-terminal residue" evidence="3">
    <location>
        <position position="487"/>
    </location>
</feature>
<gene>
    <name evidence="3" type="ORF">OFUS_LOCUS17957</name>
</gene>
<dbReference type="InterPro" id="IPR004263">
    <property type="entry name" value="Exostosin"/>
</dbReference>
<dbReference type="InterPro" id="IPR040911">
    <property type="entry name" value="Exostosin_GT47"/>
</dbReference>
<evidence type="ECO:0000259" key="2">
    <source>
        <dbReference type="Pfam" id="PF03016"/>
    </source>
</evidence>
<proteinExistence type="inferred from homology"/>
<evidence type="ECO:0000313" key="4">
    <source>
        <dbReference type="Proteomes" id="UP000749559"/>
    </source>
</evidence>
<evidence type="ECO:0000313" key="3">
    <source>
        <dbReference type="EMBL" id="CAH1793057.1"/>
    </source>
</evidence>
<dbReference type="AlphaFoldDB" id="A0A8J1UJ06"/>
<feature type="domain" description="Exostosin GT47" evidence="2">
    <location>
        <begin position="118"/>
        <end position="446"/>
    </location>
</feature>
<dbReference type="PANTHER" id="PTHR11062">
    <property type="entry name" value="EXOSTOSIN HEPARAN SULFATE GLYCOSYLTRANSFERASE -RELATED"/>
    <property type="match status" value="1"/>
</dbReference>
<dbReference type="Pfam" id="PF03016">
    <property type="entry name" value="Exostosin_GT47"/>
    <property type="match status" value="1"/>
</dbReference>
<dbReference type="OrthoDB" id="1924787at2759"/>
<dbReference type="Proteomes" id="UP000749559">
    <property type="component" value="Unassembled WGS sequence"/>
</dbReference>
<name>A0A8J1UJ06_OWEFU</name>
<dbReference type="PANTHER" id="PTHR11062:SF281">
    <property type="entry name" value="EXOSTOSIN-LIKE 2"/>
    <property type="match status" value="1"/>
</dbReference>
<sequence length="487" mass="56531">FTGKINIRNIESRETVWNNQTFKAEETSKSRVIIDQKLNLEKSVTAKSIGKNEVRNRTIGTEKNFISLKSSKKNEDGEQIRSINSSLKHETYGTEVQLTFRSKNQNIFDNAYQLDITNLRVYVYELDPGFNLDAIDCLNKRPKNYTHGAGCHYDENRGYGRADGEFGRGVKIFKQCQHGIEVIFHNKLLKSPYMTENPDDADLFFVPYYASLICFCQENVKHSDTAIWEVLKASKPYIQKKPHFFAIGVPQRDLFSNPKWTPHCHFLRNRTQLDFVKYAHIESNPLLKDGIDIPRESYIHFISPDVAFPRIKKDILVFMAGKPLGKSLRKILIRQITDKTGNNSWKIGTYFDLTPGKKSCWDSASLKLSKIKCLLKSAQRSIFCLQPPGDTPTRKSFYDMMLTGCIPVIFTYHPTYFYPFQNLIKYNYPFNYDNFTVYIKEERITKQGENIIDILSKIPRDKIMSMQEHLKMIAKYFQYGTYGNGED</sequence>
<feature type="non-terminal residue" evidence="3">
    <location>
        <position position="1"/>
    </location>
</feature>
<dbReference type="EMBL" id="CAIIXF020000008">
    <property type="protein sequence ID" value="CAH1793057.1"/>
    <property type="molecule type" value="Genomic_DNA"/>
</dbReference>
<dbReference type="GO" id="GO:0016757">
    <property type="term" value="F:glycosyltransferase activity"/>
    <property type="evidence" value="ECO:0007669"/>
    <property type="project" value="InterPro"/>
</dbReference>